<dbReference type="AlphaFoldDB" id="A6KHL9"/>
<protein>
    <submittedName>
        <fullName evidence="1">RCG37432</fullName>
    </submittedName>
</protein>
<reference evidence="1 2" key="1">
    <citation type="submission" date="2005-09" db="EMBL/GenBank/DDBJ databases">
        <authorList>
            <person name="Mural R.J."/>
            <person name="Li P.W."/>
            <person name="Adams M.D."/>
            <person name="Amanatides P.G."/>
            <person name="Baden-Tillson H."/>
            <person name="Barnstead M."/>
            <person name="Chin S.H."/>
            <person name="Dew I."/>
            <person name="Evans C.A."/>
            <person name="Ferriera S."/>
            <person name="Flanigan M."/>
            <person name="Fosler C."/>
            <person name="Glodek A."/>
            <person name="Gu Z."/>
            <person name="Holt R.A."/>
            <person name="Jennings D."/>
            <person name="Kraft C.L."/>
            <person name="Lu F."/>
            <person name="Nguyen T."/>
            <person name="Nusskern D.R."/>
            <person name="Pfannkoch C.M."/>
            <person name="Sitter C."/>
            <person name="Sutton G.G."/>
            <person name="Venter J.C."/>
            <person name="Wang Z."/>
            <person name="Woodage T."/>
            <person name="Zheng X.H."/>
            <person name="Zhong F."/>
        </authorList>
    </citation>
    <scope>NUCLEOTIDE SEQUENCE [LARGE SCALE GENOMIC DNA]</scope>
    <source>
        <strain>BN</strain>
        <strain evidence="2">Sprague-Dawley</strain>
    </source>
</reference>
<dbReference type="Proteomes" id="UP000234681">
    <property type="component" value="Chromosome 3"/>
</dbReference>
<dbReference type="EMBL" id="CH474050">
    <property type="protein sequence ID" value="EDL86086.1"/>
    <property type="molecule type" value="Genomic_DNA"/>
</dbReference>
<evidence type="ECO:0000313" key="2">
    <source>
        <dbReference type="Proteomes" id="UP000234681"/>
    </source>
</evidence>
<accession>A6KHL9</accession>
<gene>
    <name evidence="1" type="ORF">rCG_37432</name>
</gene>
<evidence type="ECO:0000313" key="1">
    <source>
        <dbReference type="EMBL" id="EDL86086.1"/>
    </source>
</evidence>
<sequence length="104" mass="11890">MKEPRLREVLRLTQGDPADQTAWLQNLHYKSPEPLSKRPNMPALGEWVDSCKECPSPSHVCCVHHIPINLLLGKRQKLSNQSNEKLRCRDHAPLLTFGQSQVEL</sequence>
<organism evidence="1 2">
    <name type="scientific">Rattus norvegicus</name>
    <name type="common">Rat</name>
    <dbReference type="NCBI Taxonomy" id="10116"/>
    <lineage>
        <taxon>Eukaryota</taxon>
        <taxon>Metazoa</taxon>
        <taxon>Chordata</taxon>
        <taxon>Craniata</taxon>
        <taxon>Vertebrata</taxon>
        <taxon>Euteleostomi</taxon>
        <taxon>Mammalia</taxon>
        <taxon>Eutheria</taxon>
        <taxon>Euarchontoglires</taxon>
        <taxon>Glires</taxon>
        <taxon>Rodentia</taxon>
        <taxon>Myomorpha</taxon>
        <taxon>Muroidea</taxon>
        <taxon>Muridae</taxon>
        <taxon>Murinae</taxon>
        <taxon>Rattus</taxon>
    </lineage>
</organism>
<name>A6KHL9_RAT</name>
<proteinExistence type="predicted"/>